<keyword evidence="4" id="KW-1185">Reference proteome</keyword>
<evidence type="ECO:0000256" key="2">
    <source>
        <dbReference type="SAM" id="Phobius"/>
    </source>
</evidence>
<dbReference type="EMBL" id="CP018477">
    <property type="protein sequence ID" value="ASV73126.1"/>
    <property type="molecule type" value="Genomic_DNA"/>
</dbReference>
<gene>
    <name evidence="3" type="ORF">THTE_0524</name>
</gene>
<evidence type="ECO:0000256" key="1">
    <source>
        <dbReference type="SAM" id="Coils"/>
    </source>
</evidence>
<keyword evidence="2" id="KW-1133">Transmembrane helix</keyword>
<organism evidence="3 4">
    <name type="scientific">Thermogutta terrifontis</name>
    <dbReference type="NCBI Taxonomy" id="1331910"/>
    <lineage>
        <taxon>Bacteria</taxon>
        <taxon>Pseudomonadati</taxon>
        <taxon>Planctomycetota</taxon>
        <taxon>Planctomycetia</taxon>
        <taxon>Pirellulales</taxon>
        <taxon>Thermoguttaceae</taxon>
        <taxon>Thermogutta</taxon>
    </lineage>
</organism>
<feature type="transmembrane region" description="Helical" evidence="2">
    <location>
        <begin position="6"/>
        <end position="27"/>
    </location>
</feature>
<dbReference type="KEGG" id="ttf:THTE_0524"/>
<accession>A0A286RAY5</accession>
<dbReference type="Proteomes" id="UP000215086">
    <property type="component" value="Chromosome"/>
</dbReference>
<proteinExistence type="predicted"/>
<feature type="coiled-coil region" evidence="1">
    <location>
        <begin position="31"/>
        <end position="58"/>
    </location>
</feature>
<keyword evidence="2" id="KW-0812">Transmembrane</keyword>
<keyword evidence="1" id="KW-0175">Coiled coil</keyword>
<name>A0A286RAY5_9BACT</name>
<dbReference type="RefSeq" id="WP_095413824.1">
    <property type="nucleotide sequence ID" value="NZ_CP018477.1"/>
</dbReference>
<dbReference type="AlphaFoldDB" id="A0A286RAY5"/>
<evidence type="ECO:0000313" key="4">
    <source>
        <dbReference type="Proteomes" id="UP000215086"/>
    </source>
</evidence>
<reference evidence="3 4" key="1">
    <citation type="journal article" name="Front. Microbiol.">
        <title>Sugar Metabolism of the First Thermophilic Planctomycete Thermogutta terrifontis: Comparative Genomic and Transcriptomic Approaches.</title>
        <authorList>
            <person name="Elcheninov A.G."/>
            <person name="Menzel P."/>
            <person name="Gudbergsdottir S.R."/>
            <person name="Slesarev A.I."/>
            <person name="Kadnikov V.V."/>
            <person name="Krogh A."/>
            <person name="Bonch-Osmolovskaya E.A."/>
            <person name="Peng X."/>
            <person name="Kublanov I.V."/>
        </authorList>
    </citation>
    <scope>NUCLEOTIDE SEQUENCE [LARGE SCALE GENOMIC DNA]</scope>
    <source>
        <strain evidence="3 4">R1</strain>
    </source>
</reference>
<sequence length="93" mass="10414">MSPLDWGFATALVTTGVAVLLPWMLMVHARLAVAVSKLQDLEKRMTALSERLDALCDLEHERQLDSARWEGRLRTLEEQLGDIPEVPGDFPVS</sequence>
<protein>
    <recommendedName>
        <fullName evidence="5">Phage shock protein B</fullName>
    </recommendedName>
</protein>
<evidence type="ECO:0008006" key="5">
    <source>
        <dbReference type="Google" id="ProtNLM"/>
    </source>
</evidence>
<evidence type="ECO:0000313" key="3">
    <source>
        <dbReference type="EMBL" id="ASV73126.1"/>
    </source>
</evidence>
<keyword evidence="2" id="KW-0472">Membrane</keyword>